<proteinExistence type="predicted"/>
<name>A0A392RHL6_9FABA</name>
<protein>
    <submittedName>
        <fullName evidence="1">Uncharacterized protein</fullName>
    </submittedName>
</protein>
<dbReference type="Proteomes" id="UP000265520">
    <property type="component" value="Unassembled WGS sequence"/>
</dbReference>
<feature type="non-terminal residue" evidence="1">
    <location>
        <position position="38"/>
    </location>
</feature>
<reference evidence="1 2" key="1">
    <citation type="journal article" date="2018" name="Front. Plant Sci.">
        <title>Red Clover (Trifolium pratense) and Zigzag Clover (T. medium) - A Picture of Genomic Similarities and Differences.</title>
        <authorList>
            <person name="Dluhosova J."/>
            <person name="Istvanek J."/>
            <person name="Nedelnik J."/>
            <person name="Repkova J."/>
        </authorList>
    </citation>
    <scope>NUCLEOTIDE SEQUENCE [LARGE SCALE GENOMIC DNA]</scope>
    <source>
        <strain evidence="2">cv. 10/8</strain>
        <tissue evidence="1">Leaf</tissue>
    </source>
</reference>
<dbReference type="EMBL" id="LXQA010230411">
    <property type="protein sequence ID" value="MCI36098.1"/>
    <property type="molecule type" value="Genomic_DNA"/>
</dbReference>
<keyword evidence="2" id="KW-1185">Reference proteome</keyword>
<accession>A0A392RHL6</accession>
<comment type="caution">
    <text evidence="1">The sequence shown here is derived from an EMBL/GenBank/DDBJ whole genome shotgun (WGS) entry which is preliminary data.</text>
</comment>
<evidence type="ECO:0000313" key="2">
    <source>
        <dbReference type="Proteomes" id="UP000265520"/>
    </source>
</evidence>
<organism evidence="1 2">
    <name type="scientific">Trifolium medium</name>
    <dbReference type="NCBI Taxonomy" id="97028"/>
    <lineage>
        <taxon>Eukaryota</taxon>
        <taxon>Viridiplantae</taxon>
        <taxon>Streptophyta</taxon>
        <taxon>Embryophyta</taxon>
        <taxon>Tracheophyta</taxon>
        <taxon>Spermatophyta</taxon>
        <taxon>Magnoliopsida</taxon>
        <taxon>eudicotyledons</taxon>
        <taxon>Gunneridae</taxon>
        <taxon>Pentapetalae</taxon>
        <taxon>rosids</taxon>
        <taxon>fabids</taxon>
        <taxon>Fabales</taxon>
        <taxon>Fabaceae</taxon>
        <taxon>Papilionoideae</taxon>
        <taxon>50 kb inversion clade</taxon>
        <taxon>NPAAA clade</taxon>
        <taxon>Hologalegina</taxon>
        <taxon>IRL clade</taxon>
        <taxon>Trifolieae</taxon>
        <taxon>Trifolium</taxon>
    </lineage>
</organism>
<sequence>MITRGRGRIVRSRMETETGKVVRVAEEEGRVVVTVTSV</sequence>
<dbReference type="AlphaFoldDB" id="A0A392RHL6"/>
<evidence type="ECO:0000313" key="1">
    <source>
        <dbReference type="EMBL" id="MCI36098.1"/>
    </source>
</evidence>